<name>Q17KV4_AEDAE</name>
<dbReference type="AlphaFoldDB" id="Q17KV4"/>
<reference evidence="1" key="3">
    <citation type="submission" date="2012-09" db="EMBL/GenBank/DDBJ databases">
        <authorList>
            <consortium name="VectorBase"/>
        </authorList>
    </citation>
    <scope>NUCLEOTIDE SEQUENCE</scope>
    <source>
        <strain evidence="1">Liverpool</strain>
    </source>
</reference>
<gene>
    <name evidence="1" type="ORF">AaeL_AAEL001579</name>
</gene>
<evidence type="ECO:0000313" key="2">
    <source>
        <dbReference type="Proteomes" id="UP000682892"/>
    </source>
</evidence>
<protein>
    <submittedName>
        <fullName evidence="1">AAEL001579-PA</fullName>
    </submittedName>
</protein>
<proteinExistence type="predicted"/>
<dbReference type="HOGENOM" id="CLU_2980886_0_0_1"/>
<dbReference type="EMBL" id="CH477221">
    <property type="protein sequence ID" value="EAT47300.1"/>
    <property type="molecule type" value="Genomic_DNA"/>
</dbReference>
<organism evidence="1 2">
    <name type="scientific">Aedes aegypti</name>
    <name type="common">Yellowfever mosquito</name>
    <name type="synonym">Culex aegypti</name>
    <dbReference type="NCBI Taxonomy" id="7159"/>
    <lineage>
        <taxon>Eukaryota</taxon>
        <taxon>Metazoa</taxon>
        <taxon>Ecdysozoa</taxon>
        <taxon>Arthropoda</taxon>
        <taxon>Hexapoda</taxon>
        <taxon>Insecta</taxon>
        <taxon>Pterygota</taxon>
        <taxon>Neoptera</taxon>
        <taxon>Endopterygota</taxon>
        <taxon>Diptera</taxon>
        <taxon>Nematocera</taxon>
        <taxon>Culicoidea</taxon>
        <taxon>Culicidae</taxon>
        <taxon>Culicinae</taxon>
        <taxon>Aedini</taxon>
        <taxon>Aedes</taxon>
        <taxon>Stegomyia</taxon>
    </lineage>
</organism>
<dbReference type="PaxDb" id="7159-AAEL001579-PA"/>
<reference evidence="1" key="2">
    <citation type="journal article" date="2007" name="Science">
        <title>Genome sequence of Aedes aegypti, a major arbovirus vector.</title>
        <authorList>
            <person name="Nene V."/>
            <person name="Wortman J.R."/>
            <person name="Lawson D."/>
            <person name="Haas B."/>
            <person name="Kodira C."/>
            <person name="Tu Z.J."/>
            <person name="Loftus B."/>
            <person name="Xi Z."/>
            <person name="Megy K."/>
            <person name="Grabherr M."/>
            <person name="Ren Q."/>
            <person name="Zdobnov E.M."/>
            <person name="Lobo N.F."/>
            <person name="Campbell K.S."/>
            <person name="Brown S.E."/>
            <person name="Bonaldo M.F."/>
            <person name="Zhu J."/>
            <person name="Sinkins S.P."/>
            <person name="Hogenkamp D.G."/>
            <person name="Amedeo P."/>
            <person name="Arensburger P."/>
            <person name="Atkinson P.W."/>
            <person name="Bidwell S."/>
            <person name="Biedler J."/>
            <person name="Birney E."/>
            <person name="Bruggner R.V."/>
            <person name="Costas J."/>
            <person name="Coy M.R."/>
            <person name="Crabtree J."/>
            <person name="Crawford M."/>
            <person name="Debruyn B."/>
            <person name="Decaprio D."/>
            <person name="Eiglmeier K."/>
            <person name="Eisenstadt E."/>
            <person name="El-Dorry H."/>
            <person name="Gelbart W.M."/>
            <person name="Gomes S.L."/>
            <person name="Hammond M."/>
            <person name="Hannick L.I."/>
            <person name="Hogan J.R."/>
            <person name="Holmes M.H."/>
            <person name="Jaffe D."/>
            <person name="Johnston J.S."/>
            <person name="Kennedy R.C."/>
            <person name="Koo H."/>
            <person name="Kravitz S."/>
            <person name="Kriventseva E.V."/>
            <person name="Kulp D."/>
            <person name="Labutti K."/>
            <person name="Lee E."/>
            <person name="Li S."/>
            <person name="Lovin D.D."/>
            <person name="Mao C."/>
            <person name="Mauceli E."/>
            <person name="Menck C.F."/>
            <person name="Miller J.R."/>
            <person name="Montgomery P."/>
            <person name="Mori A."/>
            <person name="Nascimento A.L."/>
            <person name="Naveira H.F."/>
            <person name="Nusbaum C."/>
            <person name="O'leary S."/>
            <person name="Orvis J."/>
            <person name="Pertea M."/>
            <person name="Quesneville H."/>
            <person name="Reidenbach K.R."/>
            <person name="Rogers Y.H."/>
            <person name="Roth C.W."/>
            <person name="Schneider J.R."/>
            <person name="Schatz M."/>
            <person name="Shumway M."/>
            <person name="Stanke M."/>
            <person name="Stinson E.O."/>
            <person name="Tubio J.M."/>
            <person name="Vanzee J.P."/>
            <person name="Verjovski-Almeida S."/>
            <person name="Werner D."/>
            <person name="White O."/>
            <person name="Wyder S."/>
            <person name="Zeng Q."/>
            <person name="Zhao Q."/>
            <person name="Zhao Y."/>
            <person name="Hill C.A."/>
            <person name="Raikhel A.S."/>
            <person name="Soares M.B."/>
            <person name="Knudson D.L."/>
            <person name="Lee N.H."/>
            <person name="Galagan J."/>
            <person name="Salzberg S.L."/>
            <person name="Paulsen I.T."/>
            <person name="Dimopoulos G."/>
            <person name="Collins F.H."/>
            <person name="Birren B."/>
            <person name="Fraser-Liggett C.M."/>
            <person name="Severson D.W."/>
        </authorList>
    </citation>
    <scope>NUCLEOTIDE SEQUENCE [LARGE SCALE GENOMIC DNA]</scope>
    <source>
        <strain evidence="1">Liverpool</strain>
    </source>
</reference>
<dbReference type="Proteomes" id="UP000682892">
    <property type="component" value="Chromosome 3"/>
</dbReference>
<sequence>MCTVKAKRKKKSKMLIVRAGTGFNNKETEKEYTQKYIETHKIQKQIEWTEGYIIQLYS</sequence>
<accession>Q17KV4</accession>
<reference evidence="1" key="1">
    <citation type="submission" date="2005-10" db="EMBL/GenBank/DDBJ databases">
        <authorList>
            <person name="Loftus B.J."/>
            <person name="Nene V.M."/>
            <person name="Hannick L.I."/>
            <person name="Bidwell S."/>
            <person name="Haas B."/>
            <person name="Amedeo P."/>
            <person name="Orvis J."/>
            <person name="Wortman J.R."/>
            <person name="White O.R."/>
            <person name="Salzberg S."/>
            <person name="Shumway M."/>
            <person name="Koo H."/>
            <person name="Zhao Y."/>
            <person name="Holmes M."/>
            <person name="Miller J."/>
            <person name="Schatz M."/>
            <person name="Pop M."/>
            <person name="Pai G."/>
            <person name="Utterback T."/>
            <person name="Rogers Y.-H."/>
            <person name="Kravitz S."/>
            <person name="Fraser C.M."/>
        </authorList>
    </citation>
    <scope>NUCLEOTIDE SEQUENCE</scope>
    <source>
        <strain evidence="1">Liverpool</strain>
    </source>
</reference>
<evidence type="ECO:0000313" key="1">
    <source>
        <dbReference type="EMBL" id="EAT47300.1"/>
    </source>
</evidence>